<proteinExistence type="predicted"/>
<feature type="domain" description="Fluoroacetyl-CoA-specific thioesterase-like" evidence="1">
    <location>
        <begin position="9"/>
        <end position="109"/>
    </location>
</feature>
<evidence type="ECO:0000313" key="3">
    <source>
        <dbReference type="Proteomes" id="UP000831692"/>
    </source>
</evidence>
<dbReference type="InterPro" id="IPR029069">
    <property type="entry name" value="HotDog_dom_sf"/>
</dbReference>
<reference evidence="2 3" key="1">
    <citation type="submission" date="2022-03" db="EMBL/GenBank/DDBJ databases">
        <title>Complete genome sequence of Enterococcus innesii DB-1.</title>
        <authorList>
            <person name="Fukuda D."/>
            <person name="Nolasco-Hipolito C."/>
        </authorList>
    </citation>
    <scope>NUCLEOTIDE SEQUENCE [LARGE SCALE GENOMIC DNA]</scope>
    <source>
        <strain evidence="2 3">DB-1</strain>
    </source>
</reference>
<dbReference type="EMBL" id="AP025635">
    <property type="protein sequence ID" value="BDG69262.1"/>
    <property type="molecule type" value="Genomic_DNA"/>
</dbReference>
<dbReference type="SUPFAM" id="SSF54637">
    <property type="entry name" value="Thioesterase/thiol ester dehydrase-isomerase"/>
    <property type="match status" value="1"/>
</dbReference>
<dbReference type="InterPro" id="IPR054485">
    <property type="entry name" value="FlK-like_dom"/>
</dbReference>
<evidence type="ECO:0000313" key="2">
    <source>
        <dbReference type="EMBL" id="BDG69262.1"/>
    </source>
</evidence>
<dbReference type="Gene3D" id="3.10.129.10">
    <property type="entry name" value="Hotdog Thioesterase"/>
    <property type="match status" value="1"/>
</dbReference>
<protein>
    <recommendedName>
        <fullName evidence="1">Fluoroacetyl-CoA-specific thioesterase-like domain-containing protein</fullName>
    </recommendedName>
</protein>
<dbReference type="GeneID" id="83458849"/>
<evidence type="ECO:0000259" key="1">
    <source>
        <dbReference type="Pfam" id="PF22636"/>
    </source>
</evidence>
<sequence length="122" mass="13437">MESKKDFLVDLQDTAAVMGSGGLAVLATPRLVAMVENTCWEALEPTLDKGFTTVGTKFSIDHLKPSPVGATITVFVQWEKEQGFQFDYQVTDGSQQLIAKGTHQRAAVEISRFMKKVNENQS</sequence>
<keyword evidence="3" id="KW-1185">Reference proteome</keyword>
<dbReference type="RefSeq" id="WP_077452636.1">
    <property type="nucleotide sequence ID" value="NZ_AP025635.1"/>
</dbReference>
<organism evidence="2 3">
    <name type="scientific">Enterococcus innesii</name>
    <dbReference type="NCBI Taxonomy" id="2839759"/>
    <lineage>
        <taxon>Bacteria</taxon>
        <taxon>Bacillati</taxon>
        <taxon>Bacillota</taxon>
        <taxon>Bacilli</taxon>
        <taxon>Lactobacillales</taxon>
        <taxon>Enterococcaceae</taxon>
        <taxon>Enterococcus</taxon>
    </lineage>
</organism>
<dbReference type="PANTHER" id="PTHR36934:SF1">
    <property type="entry name" value="THIOESTERASE DOMAIN-CONTAINING PROTEIN"/>
    <property type="match status" value="1"/>
</dbReference>
<dbReference type="InterPro" id="IPR025540">
    <property type="entry name" value="FlK"/>
</dbReference>
<gene>
    <name evidence="2" type="ORF">ENLAB_28260</name>
</gene>
<accession>A0ABM7XVU4</accession>
<dbReference type="Pfam" id="PF22636">
    <property type="entry name" value="FlK"/>
    <property type="match status" value="1"/>
</dbReference>
<dbReference type="PANTHER" id="PTHR36934">
    <property type="entry name" value="BLR0278 PROTEIN"/>
    <property type="match status" value="1"/>
</dbReference>
<name>A0ABM7XVU4_9ENTE</name>
<dbReference type="Proteomes" id="UP000831692">
    <property type="component" value="Chromosome"/>
</dbReference>